<organism evidence="1 2">
    <name type="scientific">Paenibacillus popilliae ATCC 14706</name>
    <dbReference type="NCBI Taxonomy" id="1212764"/>
    <lineage>
        <taxon>Bacteria</taxon>
        <taxon>Bacillati</taxon>
        <taxon>Bacillota</taxon>
        <taxon>Bacilli</taxon>
        <taxon>Bacillales</taxon>
        <taxon>Paenibacillaceae</taxon>
        <taxon>Paenibacillus</taxon>
    </lineage>
</organism>
<dbReference type="AlphaFoldDB" id="M9LQ07"/>
<name>M9LQ07_PAEPP</name>
<dbReference type="RefSeq" id="WP_006286190.1">
    <property type="nucleotide sequence ID" value="NZ_BALG01000133.1"/>
</dbReference>
<accession>M9LQ07</accession>
<protein>
    <submittedName>
        <fullName evidence="1">Acetyl-CoA carboxylase</fullName>
    </submittedName>
</protein>
<evidence type="ECO:0000313" key="2">
    <source>
        <dbReference type="Proteomes" id="UP000029453"/>
    </source>
</evidence>
<dbReference type="Proteomes" id="UP000029453">
    <property type="component" value="Unassembled WGS sequence"/>
</dbReference>
<gene>
    <name evidence="1" type="ORF">PPOP_2061</name>
</gene>
<comment type="caution">
    <text evidence="1">The sequence shown here is derived from an EMBL/GenBank/DDBJ whole genome shotgun (WGS) entry which is preliminary data.</text>
</comment>
<keyword evidence="2" id="KW-1185">Reference proteome</keyword>
<reference evidence="1 2" key="1">
    <citation type="submission" date="2012-10" db="EMBL/GenBank/DDBJ databases">
        <title>Draft Genome Sequence of Paenibacillus popilliae ATCC 14706T.</title>
        <authorList>
            <person name="Iiyama K."/>
            <person name="Mori K."/>
            <person name="Mon H."/>
            <person name="Chieda Y."/>
            <person name="Lee J.M."/>
            <person name="Kusakabe T."/>
            <person name="Tashiro K."/>
            <person name="Asano S."/>
            <person name="Yasunaga-Aoki C."/>
            <person name="Shimizu S."/>
        </authorList>
    </citation>
    <scope>NUCLEOTIDE SEQUENCE [LARGE SCALE GENOMIC DNA]</scope>
    <source>
        <strain evidence="1 2">ATCC 14706</strain>
    </source>
</reference>
<dbReference type="EMBL" id="BALG01000133">
    <property type="protein sequence ID" value="GAC42701.1"/>
    <property type="molecule type" value="Genomic_DNA"/>
</dbReference>
<proteinExistence type="predicted"/>
<evidence type="ECO:0000313" key="1">
    <source>
        <dbReference type="EMBL" id="GAC42701.1"/>
    </source>
</evidence>
<sequence>MKKEERWPMYFVIQEQKRLGLKEVASGKESEYIQEYGDQVLEHDGR</sequence>